<organism evidence="3 4">
    <name type="scientific">Halomonas icarae</name>
    <dbReference type="NCBI Taxonomy" id="2691040"/>
    <lineage>
        <taxon>Bacteria</taxon>
        <taxon>Pseudomonadati</taxon>
        <taxon>Pseudomonadota</taxon>
        <taxon>Gammaproteobacteria</taxon>
        <taxon>Oceanospirillales</taxon>
        <taxon>Halomonadaceae</taxon>
        <taxon>Halomonas</taxon>
    </lineage>
</organism>
<feature type="transmembrane region" description="Helical" evidence="1">
    <location>
        <begin position="42"/>
        <end position="63"/>
    </location>
</feature>
<accession>A0A7X4VYU4</accession>
<keyword evidence="1" id="KW-0472">Membrane</keyword>
<evidence type="ECO:0000256" key="2">
    <source>
        <dbReference type="SAM" id="SignalP"/>
    </source>
</evidence>
<feature type="signal peptide" evidence="2">
    <location>
        <begin position="1"/>
        <end position="26"/>
    </location>
</feature>
<keyword evidence="1" id="KW-0812">Transmembrane</keyword>
<name>A0A7X4VYU4_9GAMM</name>
<feature type="transmembrane region" description="Helical" evidence="1">
    <location>
        <begin position="145"/>
        <end position="168"/>
    </location>
</feature>
<sequence>MKTAPQRALQALLAVGLLLTATLALAHPGHGEHTHGGFLSGLLHPLMGLDHLLAMAAIGVWSVRQGPLMRRGAPLFMIGGMLLGAMLALGGVALPGVEAGIIASVLLAGILIATLTRLPGAAGAALVALFMLFHGHAHGTEMPHGAALVSYMVGFLLATLAITVAGRGLGAWMQRADSRWLRLLGGAVAALGGALALS</sequence>
<evidence type="ECO:0000256" key="1">
    <source>
        <dbReference type="SAM" id="Phobius"/>
    </source>
</evidence>
<keyword evidence="4" id="KW-1185">Reference proteome</keyword>
<dbReference type="Pfam" id="PF04955">
    <property type="entry name" value="HupE_UreJ"/>
    <property type="match status" value="1"/>
</dbReference>
<dbReference type="EMBL" id="WUTS01000001">
    <property type="protein sequence ID" value="NAW12741.1"/>
    <property type="molecule type" value="Genomic_DNA"/>
</dbReference>
<proteinExistence type="predicted"/>
<keyword evidence="2" id="KW-0732">Signal</keyword>
<feature type="transmembrane region" description="Helical" evidence="1">
    <location>
        <begin position="75"/>
        <end position="94"/>
    </location>
</feature>
<evidence type="ECO:0000313" key="3">
    <source>
        <dbReference type="EMBL" id="NAW12741.1"/>
    </source>
</evidence>
<keyword evidence="1" id="KW-1133">Transmembrane helix</keyword>
<gene>
    <name evidence="3" type="ORF">GRB80_07775</name>
</gene>
<comment type="caution">
    <text evidence="3">The sequence shown here is derived from an EMBL/GenBank/DDBJ whole genome shotgun (WGS) entry which is preliminary data.</text>
</comment>
<dbReference type="PIRSF" id="PIRSF016919">
    <property type="entry name" value="HupE_UreJ"/>
    <property type="match status" value="1"/>
</dbReference>
<evidence type="ECO:0000313" key="4">
    <source>
        <dbReference type="Proteomes" id="UP000448235"/>
    </source>
</evidence>
<dbReference type="RefSeq" id="WP_132043182.1">
    <property type="nucleotide sequence ID" value="NZ_JARWMY010000008.1"/>
</dbReference>
<feature type="transmembrane region" description="Helical" evidence="1">
    <location>
        <begin position="180"/>
        <end position="197"/>
    </location>
</feature>
<dbReference type="Proteomes" id="UP000448235">
    <property type="component" value="Unassembled WGS sequence"/>
</dbReference>
<protein>
    <submittedName>
        <fullName evidence="3">Urease accessory protein UreJ</fullName>
    </submittedName>
</protein>
<dbReference type="InterPro" id="IPR007038">
    <property type="entry name" value="HupE_UreJ"/>
</dbReference>
<feature type="transmembrane region" description="Helical" evidence="1">
    <location>
        <begin position="100"/>
        <end position="133"/>
    </location>
</feature>
<dbReference type="AlphaFoldDB" id="A0A7X4VYU4"/>
<feature type="chain" id="PRO_5031131585" evidence="2">
    <location>
        <begin position="27"/>
        <end position="198"/>
    </location>
</feature>
<reference evidence="3 4" key="1">
    <citation type="submission" date="2019-12" db="EMBL/GenBank/DDBJ databases">
        <title>Draft genome sequencing of Halomonas icarensis D1-1.</title>
        <authorList>
            <person name="Pandiyan K."/>
            <person name="Kushwaha P."/>
            <person name="Gowdham M."/>
            <person name="Chakdar H."/>
            <person name="Singh A."/>
            <person name="Kumar M."/>
            <person name="Saxena A.K."/>
        </authorList>
    </citation>
    <scope>NUCLEOTIDE SEQUENCE [LARGE SCALE GENOMIC DNA]</scope>
    <source>
        <strain evidence="3 4">D1-1</strain>
    </source>
</reference>